<name>A0AAN9JYX6_CANGL</name>
<sequence length="293" mass="33153">MTWDQNCSSLRICLNSYAHECLLPPQNCVFSCLPPLAPILRSYLSSLFLGMDLCLLCLGESLPPIAKISLLFPPPFSIRSSLLPVPSLFVFQLIGRNGPNALLGNVESLEDVITLHEQFAQVGIFSLSIHWGTMVLLKECHPLSRWFKLLRTWTKKVVMWTDLHGSLVKANTKSKDGSARYYYDFETSFDKEEDILDKKSGCRIWGAKKIRLLENRSMSPKRISFAWKPSEGRLGALSSVSMHASESNNTLLKKQTTPTNFKRRPILLSQEEPTPIHQSSHIFFLSPFRVSPV</sequence>
<proteinExistence type="predicted"/>
<dbReference type="AlphaFoldDB" id="A0AAN9JYX6"/>
<dbReference type="EMBL" id="JAYMYQ010000011">
    <property type="protein sequence ID" value="KAK7306129.1"/>
    <property type="molecule type" value="Genomic_DNA"/>
</dbReference>
<dbReference type="Proteomes" id="UP001367508">
    <property type="component" value="Unassembled WGS sequence"/>
</dbReference>
<comment type="caution">
    <text evidence="1">The sequence shown here is derived from an EMBL/GenBank/DDBJ whole genome shotgun (WGS) entry which is preliminary data.</text>
</comment>
<reference evidence="1 2" key="1">
    <citation type="submission" date="2024-01" db="EMBL/GenBank/DDBJ databases">
        <title>The genomes of 5 underutilized Papilionoideae crops provide insights into root nodulation and disease resistanc.</title>
        <authorList>
            <person name="Jiang F."/>
        </authorList>
    </citation>
    <scope>NUCLEOTIDE SEQUENCE [LARGE SCALE GENOMIC DNA]</scope>
    <source>
        <strain evidence="1">LVBAO_FW01</strain>
        <tissue evidence="1">Leaves</tissue>
    </source>
</reference>
<keyword evidence="2" id="KW-1185">Reference proteome</keyword>
<protein>
    <submittedName>
        <fullName evidence="1">Uncharacterized protein</fullName>
    </submittedName>
</protein>
<accession>A0AAN9JYX6</accession>
<evidence type="ECO:0000313" key="1">
    <source>
        <dbReference type="EMBL" id="KAK7306129.1"/>
    </source>
</evidence>
<gene>
    <name evidence="1" type="ORF">VNO77_44050</name>
</gene>
<organism evidence="1 2">
    <name type="scientific">Canavalia gladiata</name>
    <name type="common">Sword bean</name>
    <name type="synonym">Dolichos gladiatus</name>
    <dbReference type="NCBI Taxonomy" id="3824"/>
    <lineage>
        <taxon>Eukaryota</taxon>
        <taxon>Viridiplantae</taxon>
        <taxon>Streptophyta</taxon>
        <taxon>Embryophyta</taxon>
        <taxon>Tracheophyta</taxon>
        <taxon>Spermatophyta</taxon>
        <taxon>Magnoliopsida</taxon>
        <taxon>eudicotyledons</taxon>
        <taxon>Gunneridae</taxon>
        <taxon>Pentapetalae</taxon>
        <taxon>rosids</taxon>
        <taxon>fabids</taxon>
        <taxon>Fabales</taxon>
        <taxon>Fabaceae</taxon>
        <taxon>Papilionoideae</taxon>
        <taxon>50 kb inversion clade</taxon>
        <taxon>NPAAA clade</taxon>
        <taxon>indigoferoid/millettioid clade</taxon>
        <taxon>Phaseoleae</taxon>
        <taxon>Canavalia</taxon>
    </lineage>
</organism>
<evidence type="ECO:0000313" key="2">
    <source>
        <dbReference type="Proteomes" id="UP001367508"/>
    </source>
</evidence>